<dbReference type="EMBL" id="CM018035">
    <property type="protein sequence ID" value="KAA8542843.1"/>
    <property type="molecule type" value="Genomic_DNA"/>
</dbReference>
<proteinExistence type="predicted"/>
<accession>A0A5J5BI34</accession>
<name>A0A5J5BI34_9ASTE</name>
<sequence length="99" mass="10502">MAVQQAVDVCVSWCSGSKIAVQKWRLGVKGLELTAIGAVVAKLDAAVADNLDIEKGNCKQRLTTVQLVEGVDGSMVVAYTKNGDKLVRQVAKQQSSCPI</sequence>
<reference evidence="1 2" key="1">
    <citation type="submission" date="2019-09" db="EMBL/GenBank/DDBJ databases">
        <title>A chromosome-level genome assembly of the Chinese tupelo Nyssa sinensis.</title>
        <authorList>
            <person name="Yang X."/>
            <person name="Kang M."/>
            <person name="Yang Y."/>
            <person name="Xiong H."/>
            <person name="Wang M."/>
            <person name="Zhang Z."/>
            <person name="Wang Z."/>
            <person name="Wu H."/>
            <person name="Ma T."/>
            <person name="Liu J."/>
            <person name="Xi Z."/>
        </authorList>
    </citation>
    <scope>NUCLEOTIDE SEQUENCE [LARGE SCALE GENOMIC DNA]</scope>
    <source>
        <strain evidence="1">J267</strain>
        <tissue evidence="1">Leaf</tissue>
    </source>
</reference>
<keyword evidence="2" id="KW-1185">Reference proteome</keyword>
<protein>
    <submittedName>
        <fullName evidence="1">Uncharacterized protein</fullName>
    </submittedName>
</protein>
<gene>
    <name evidence="1" type="ORF">F0562_023995</name>
</gene>
<dbReference type="AlphaFoldDB" id="A0A5J5BI34"/>
<evidence type="ECO:0000313" key="2">
    <source>
        <dbReference type="Proteomes" id="UP000325577"/>
    </source>
</evidence>
<organism evidence="1 2">
    <name type="scientific">Nyssa sinensis</name>
    <dbReference type="NCBI Taxonomy" id="561372"/>
    <lineage>
        <taxon>Eukaryota</taxon>
        <taxon>Viridiplantae</taxon>
        <taxon>Streptophyta</taxon>
        <taxon>Embryophyta</taxon>
        <taxon>Tracheophyta</taxon>
        <taxon>Spermatophyta</taxon>
        <taxon>Magnoliopsida</taxon>
        <taxon>eudicotyledons</taxon>
        <taxon>Gunneridae</taxon>
        <taxon>Pentapetalae</taxon>
        <taxon>asterids</taxon>
        <taxon>Cornales</taxon>
        <taxon>Nyssaceae</taxon>
        <taxon>Nyssa</taxon>
    </lineage>
</organism>
<dbReference type="Proteomes" id="UP000325577">
    <property type="component" value="Linkage Group LG12"/>
</dbReference>
<evidence type="ECO:0000313" key="1">
    <source>
        <dbReference type="EMBL" id="KAA8542843.1"/>
    </source>
</evidence>